<keyword evidence="2" id="KW-1185">Reference proteome</keyword>
<protein>
    <submittedName>
        <fullName evidence="1">Uncharacterized protein</fullName>
    </submittedName>
</protein>
<dbReference type="EMBL" id="BMLP01000001">
    <property type="protein sequence ID" value="GGO30407.1"/>
    <property type="molecule type" value="Genomic_DNA"/>
</dbReference>
<dbReference type="Proteomes" id="UP000598196">
    <property type="component" value="Unassembled WGS sequence"/>
</dbReference>
<evidence type="ECO:0000313" key="1">
    <source>
        <dbReference type="EMBL" id="GGO30407.1"/>
    </source>
</evidence>
<accession>A0A917YIG4</accession>
<evidence type="ECO:0000313" key="2">
    <source>
        <dbReference type="Proteomes" id="UP000598196"/>
    </source>
</evidence>
<reference evidence="1 2" key="1">
    <citation type="journal article" date="2014" name="Int. J. Syst. Evol. Microbiol.">
        <title>Complete genome sequence of Corynebacterium casei LMG S-19264T (=DSM 44701T), isolated from a smear-ripened cheese.</title>
        <authorList>
            <consortium name="US DOE Joint Genome Institute (JGI-PGF)"/>
            <person name="Walter F."/>
            <person name="Albersmeier A."/>
            <person name="Kalinowski J."/>
            <person name="Ruckert C."/>
        </authorList>
    </citation>
    <scope>NUCLEOTIDE SEQUENCE [LARGE SCALE GENOMIC DNA]</scope>
    <source>
        <strain evidence="1 2">CGMCC 1.7029</strain>
    </source>
</reference>
<organism evidence="1 2">
    <name type="scientific">Gemmobacter aquaticus</name>
    <dbReference type="NCBI Taxonomy" id="490185"/>
    <lineage>
        <taxon>Bacteria</taxon>
        <taxon>Pseudomonadati</taxon>
        <taxon>Pseudomonadota</taxon>
        <taxon>Alphaproteobacteria</taxon>
        <taxon>Rhodobacterales</taxon>
        <taxon>Paracoccaceae</taxon>
        <taxon>Gemmobacter</taxon>
    </lineage>
</organism>
<name>A0A917YIG4_9RHOB</name>
<proteinExistence type="predicted"/>
<sequence>MTCGQNVLFADAADTIKLSDHLTSWVALSLKEVPWRYQISVIRGTRLLGDEDTPIPWSGLLWRHMADPTGLVCLEFRRNPRFPPMFRGTTHHIAELVQEDVTKWWSRTPGLALRIRSVP</sequence>
<gene>
    <name evidence="1" type="ORF">GCM10010991_15230</name>
</gene>
<comment type="caution">
    <text evidence="1">The sequence shown here is derived from an EMBL/GenBank/DDBJ whole genome shotgun (WGS) entry which is preliminary data.</text>
</comment>
<dbReference type="AlphaFoldDB" id="A0A917YIG4"/>